<comment type="caution">
    <text evidence="3">The sequence shown here is derived from an EMBL/GenBank/DDBJ whole genome shotgun (WGS) entry which is preliminary data.</text>
</comment>
<sequence>MADSSQTEATTPSTSLSTPKSSSVNPTPIRCLGGSAISAGLTFLMYLLTKAVASTFAATPIQTDSFVVYRISTAVRTLVIGMTALGVWVFGIATLGLFGLAIQLIIQRPQNSSTSSENPQ</sequence>
<keyword evidence="2" id="KW-1133">Transmembrane helix</keyword>
<dbReference type="AlphaFoldDB" id="A0A7C3KE95"/>
<dbReference type="Pfam" id="PF11282">
    <property type="entry name" value="DUF3082"/>
    <property type="match status" value="1"/>
</dbReference>
<feature type="region of interest" description="Disordered" evidence="1">
    <location>
        <begin position="1"/>
        <end position="25"/>
    </location>
</feature>
<keyword evidence="2" id="KW-0812">Transmembrane</keyword>
<keyword evidence="2" id="KW-0472">Membrane</keyword>
<feature type="transmembrane region" description="Helical" evidence="2">
    <location>
        <begin position="36"/>
        <end position="58"/>
    </location>
</feature>
<organism evidence="3">
    <name type="scientific">Oscillatoriales cyanobacterium SpSt-418</name>
    <dbReference type="NCBI Taxonomy" id="2282169"/>
    <lineage>
        <taxon>Bacteria</taxon>
        <taxon>Bacillati</taxon>
        <taxon>Cyanobacteriota</taxon>
        <taxon>Cyanophyceae</taxon>
        <taxon>Oscillatoriophycideae</taxon>
        <taxon>Oscillatoriales</taxon>
    </lineage>
</organism>
<name>A0A7C3KE95_9CYAN</name>
<gene>
    <name evidence="3" type="ORF">ENR64_10900</name>
</gene>
<evidence type="ECO:0000313" key="3">
    <source>
        <dbReference type="EMBL" id="HFM98243.1"/>
    </source>
</evidence>
<evidence type="ECO:0000256" key="1">
    <source>
        <dbReference type="SAM" id="MobiDB-lite"/>
    </source>
</evidence>
<protein>
    <submittedName>
        <fullName evidence="3">DUF3082 domain-containing protein</fullName>
    </submittedName>
</protein>
<reference evidence="3" key="1">
    <citation type="journal article" date="2020" name="mSystems">
        <title>Genome- and Community-Level Interaction Insights into Carbon Utilization and Element Cycling Functions of Hydrothermarchaeota in Hydrothermal Sediment.</title>
        <authorList>
            <person name="Zhou Z."/>
            <person name="Liu Y."/>
            <person name="Xu W."/>
            <person name="Pan J."/>
            <person name="Luo Z.H."/>
            <person name="Li M."/>
        </authorList>
    </citation>
    <scope>NUCLEOTIDE SEQUENCE [LARGE SCALE GENOMIC DNA]</scope>
    <source>
        <strain evidence="3">SpSt-418</strain>
    </source>
</reference>
<feature type="transmembrane region" description="Helical" evidence="2">
    <location>
        <begin position="78"/>
        <end position="106"/>
    </location>
</feature>
<dbReference type="PANTHER" id="PTHR35733:SF1">
    <property type="entry name" value="OS02G0307800 PROTEIN"/>
    <property type="match status" value="1"/>
</dbReference>
<dbReference type="InterPro" id="IPR021434">
    <property type="entry name" value="DUF3082"/>
</dbReference>
<proteinExistence type="predicted"/>
<dbReference type="PANTHER" id="PTHR35733">
    <property type="entry name" value="OS02G0307800 PROTEIN"/>
    <property type="match status" value="1"/>
</dbReference>
<dbReference type="EMBL" id="DSRU01000159">
    <property type="protein sequence ID" value="HFM98243.1"/>
    <property type="molecule type" value="Genomic_DNA"/>
</dbReference>
<feature type="compositionally biased region" description="Low complexity" evidence="1">
    <location>
        <begin position="10"/>
        <end position="23"/>
    </location>
</feature>
<evidence type="ECO:0000256" key="2">
    <source>
        <dbReference type="SAM" id="Phobius"/>
    </source>
</evidence>
<accession>A0A7C3KE95</accession>